<dbReference type="Pfam" id="PF01594">
    <property type="entry name" value="AI-2E_transport"/>
    <property type="match status" value="1"/>
</dbReference>
<feature type="transmembrane region" description="Helical" evidence="6">
    <location>
        <begin position="12"/>
        <end position="31"/>
    </location>
</feature>
<evidence type="ECO:0000256" key="1">
    <source>
        <dbReference type="ARBA" id="ARBA00004141"/>
    </source>
</evidence>
<feature type="transmembrane region" description="Helical" evidence="6">
    <location>
        <begin position="309"/>
        <end position="340"/>
    </location>
</feature>
<comment type="caution">
    <text evidence="7">The sequence shown here is derived from an EMBL/GenBank/DDBJ whole genome shotgun (WGS) entry which is preliminary data.</text>
</comment>
<dbReference type="PANTHER" id="PTHR21716:SF66">
    <property type="entry name" value="TRANSPORT PROTEIN SLL0063-RELATED"/>
    <property type="match status" value="1"/>
</dbReference>
<dbReference type="EMBL" id="JAMPKK010000015">
    <property type="protein sequence ID" value="MEP0864573.1"/>
    <property type="molecule type" value="Genomic_DNA"/>
</dbReference>
<keyword evidence="5 6" id="KW-0472">Membrane</keyword>
<feature type="transmembrane region" description="Helical" evidence="6">
    <location>
        <begin position="160"/>
        <end position="180"/>
    </location>
</feature>
<dbReference type="RefSeq" id="WP_190421530.1">
    <property type="nucleotide sequence ID" value="NZ_JAMPKK010000015.1"/>
</dbReference>
<feature type="transmembrane region" description="Helical" evidence="6">
    <location>
        <begin position="217"/>
        <end position="245"/>
    </location>
</feature>
<feature type="transmembrane region" description="Helical" evidence="6">
    <location>
        <begin position="69"/>
        <end position="95"/>
    </location>
</feature>
<comment type="similarity">
    <text evidence="2">Belongs to the autoinducer-2 exporter (AI-2E) (TC 2.A.86) family.</text>
</comment>
<accession>A0ABV0JMA2</accession>
<organism evidence="7 8">
    <name type="scientific">Funiculus sociatus GB2-A5</name>
    <dbReference type="NCBI Taxonomy" id="2933946"/>
    <lineage>
        <taxon>Bacteria</taxon>
        <taxon>Bacillati</taxon>
        <taxon>Cyanobacteriota</taxon>
        <taxon>Cyanophyceae</taxon>
        <taxon>Coleofasciculales</taxon>
        <taxon>Coleofasciculaceae</taxon>
        <taxon>Funiculus</taxon>
    </lineage>
</organism>
<keyword evidence="8" id="KW-1185">Reference proteome</keyword>
<sequence>MSEPLGKNLWERLNNSALVRFLLLFACGWAAVEILEYFETVIVIFTFAAIVAFLLSYPVRSLHRFVPHGVAVTVVFIFGMTLIVGLTVTVGISVVSQGQQLIESLTTFFNSMLPLLERLENYLRQRNIQVNLNLIEEQFREQLLAGLGIGLGYSLATIQIFFANFLNLILIAVVSFFMLLDGDRLWNLLIKFVPNHLQNRVTVVIKRKFLGFFRGQLLLSLFLTTSSFIVFLVLNVPFALLLAIITGLFDLIPGIGATLGVGIVFIILLSQNVWLAIQVVAACIVLQQLQDNLISPRIMQNSLNINPVVVFFALLVGAKVAGLLGIFISIPITGVIVSLFEIDEMKAEV</sequence>
<evidence type="ECO:0000256" key="3">
    <source>
        <dbReference type="ARBA" id="ARBA00022692"/>
    </source>
</evidence>
<comment type="subcellular location">
    <subcellularLocation>
        <location evidence="1">Membrane</location>
        <topology evidence="1">Multi-pass membrane protein</topology>
    </subcellularLocation>
</comment>
<gene>
    <name evidence="7" type="ORF">NDI37_08840</name>
</gene>
<protein>
    <submittedName>
        <fullName evidence="7">AI-2E family transporter</fullName>
    </submittedName>
</protein>
<keyword evidence="3 6" id="KW-0812">Transmembrane</keyword>
<reference evidence="7 8" key="1">
    <citation type="submission" date="2022-04" db="EMBL/GenBank/DDBJ databases">
        <title>Positive selection, recombination, and allopatry shape intraspecific diversity of widespread and dominant cyanobacteria.</title>
        <authorList>
            <person name="Wei J."/>
            <person name="Shu W."/>
            <person name="Hu C."/>
        </authorList>
    </citation>
    <scope>NUCLEOTIDE SEQUENCE [LARGE SCALE GENOMIC DNA]</scope>
    <source>
        <strain evidence="7 8">GB2-A5</strain>
    </source>
</reference>
<proteinExistence type="inferred from homology"/>
<evidence type="ECO:0000313" key="8">
    <source>
        <dbReference type="Proteomes" id="UP001442494"/>
    </source>
</evidence>
<dbReference type="InterPro" id="IPR002549">
    <property type="entry name" value="AI-2E-like"/>
</dbReference>
<feature type="transmembrane region" description="Helical" evidence="6">
    <location>
        <begin position="251"/>
        <end position="268"/>
    </location>
</feature>
<feature type="transmembrane region" description="Helical" evidence="6">
    <location>
        <begin position="37"/>
        <end position="57"/>
    </location>
</feature>
<evidence type="ECO:0000256" key="4">
    <source>
        <dbReference type="ARBA" id="ARBA00022989"/>
    </source>
</evidence>
<name>A0ABV0JMA2_9CYAN</name>
<evidence type="ECO:0000256" key="6">
    <source>
        <dbReference type="SAM" id="Phobius"/>
    </source>
</evidence>
<keyword evidence="4 6" id="KW-1133">Transmembrane helix</keyword>
<evidence type="ECO:0000256" key="5">
    <source>
        <dbReference type="ARBA" id="ARBA00023136"/>
    </source>
</evidence>
<dbReference type="Proteomes" id="UP001442494">
    <property type="component" value="Unassembled WGS sequence"/>
</dbReference>
<dbReference type="PANTHER" id="PTHR21716">
    <property type="entry name" value="TRANSMEMBRANE PROTEIN"/>
    <property type="match status" value="1"/>
</dbReference>
<evidence type="ECO:0000313" key="7">
    <source>
        <dbReference type="EMBL" id="MEP0864573.1"/>
    </source>
</evidence>
<evidence type="ECO:0000256" key="2">
    <source>
        <dbReference type="ARBA" id="ARBA00009773"/>
    </source>
</evidence>